<organism evidence="3 4">
    <name type="scientific">Aquabacterium olei</name>
    <dbReference type="NCBI Taxonomy" id="1296669"/>
    <lineage>
        <taxon>Bacteria</taxon>
        <taxon>Pseudomonadati</taxon>
        <taxon>Pseudomonadota</taxon>
        <taxon>Betaproteobacteria</taxon>
        <taxon>Burkholderiales</taxon>
        <taxon>Aquabacterium</taxon>
    </lineage>
</organism>
<dbReference type="InterPro" id="IPR032710">
    <property type="entry name" value="NTF2-like_dom_sf"/>
</dbReference>
<evidence type="ECO:0000313" key="3">
    <source>
        <dbReference type="EMBL" id="AWI55367.1"/>
    </source>
</evidence>
<evidence type="ECO:0000259" key="2">
    <source>
        <dbReference type="Pfam" id="PF17775"/>
    </source>
</evidence>
<feature type="domain" description="YchJ-like middle NTF2-like" evidence="2">
    <location>
        <begin position="41"/>
        <end position="133"/>
    </location>
</feature>
<gene>
    <name evidence="3" type="ORF">DEH84_17300</name>
</gene>
<dbReference type="InterPro" id="IPR048469">
    <property type="entry name" value="YchJ-like_M"/>
</dbReference>
<reference evidence="3 4" key="1">
    <citation type="submission" date="2018-05" db="EMBL/GenBank/DDBJ databases">
        <title>complete genome sequence of Aquabacterium olei NBRC 110486.</title>
        <authorList>
            <person name="Tang B."/>
            <person name="Chang J."/>
            <person name="Zhang L."/>
            <person name="Yang H."/>
        </authorList>
    </citation>
    <scope>NUCLEOTIDE SEQUENCE [LARGE SCALE GENOMIC DNA]</scope>
    <source>
        <strain evidence="3 4">NBRC 110486</strain>
    </source>
</reference>
<dbReference type="EMBL" id="CP029210">
    <property type="protein sequence ID" value="AWI55367.1"/>
    <property type="molecule type" value="Genomic_DNA"/>
</dbReference>
<comment type="similarity">
    <text evidence="1">Belongs to the UPF0225 family.</text>
</comment>
<dbReference type="RefSeq" id="WP_109038481.1">
    <property type="nucleotide sequence ID" value="NZ_CP029210.1"/>
</dbReference>
<evidence type="ECO:0000313" key="4">
    <source>
        <dbReference type="Proteomes" id="UP000244892"/>
    </source>
</evidence>
<dbReference type="KEGG" id="aon:DEH84_17300"/>
<dbReference type="SUPFAM" id="SSF54427">
    <property type="entry name" value="NTF2-like"/>
    <property type="match status" value="1"/>
</dbReference>
<protein>
    <recommendedName>
        <fullName evidence="1">UPF0225 protein DEH84_17300</fullName>
    </recommendedName>
</protein>
<proteinExistence type="inferred from homology"/>
<keyword evidence="4" id="KW-1185">Reference proteome</keyword>
<dbReference type="AlphaFoldDB" id="A0A2U8FWU2"/>
<name>A0A2U8FWU2_9BURK</name>
<dbReference type="Pfam" id="PF17775">
    <property type="entry name" value="YchJ_M-like"/>
    <property type="match status" value="1"/>
</dbReference>
<evidence type="ECO:0000256" key="1">
    <source>
        <dbReference type="HAMAP-Rule" id="MF_00612"/>
    </source>
</evidence>
<accession>A0A2U8FWU2</accession>
<sequence length="139" mass="15385">MSRRAPALAADARPCPCGRPAAYASCCGRYHAGPLALQAPDPESLMRSRYSAFVLDERAYLLATWHPDTRPALIEPPEPGLQWLGLTVRRTGMTGPDRGLVDFVARSKLGGRAHRLEEVSDFVREDGRWYYVKALDDGT</sequence>
<dbReference type="InterPro" id="IPR023006">
    <property type="entry name" value="YchJ-like"/>
</dbReference>
<dbReference type="Gene3D" id="3.10.450.50">
    <property type="match status" value="1"/>
</dbReference>
<dbReference type="HAMAP" id="MF_00612">
    <property type="entry name" value="UPF0225"/>
    <property type="match status" value="1"/>
</dbReference>
<dbReference type="Proteomes" id="UP000244892">
    <property type="component" value="Chromosome"/>
</dbReference>
<dbReference type="OrthoDB" id="21421at2"/>